<name>A0A332SZW7_KLEPN</name>
<gene>
    <name evidence="1" type="ORF">NCTC5051_03738</name>
    <name evidence="2" type="ORF">NCTC5053_06101</name>
</gene>
<accession>A0A332SZW7</accession>
<protein>
    <submittedName>
        <fullName evidence="2">Uncharacterized protein</fullName>
    </submittedName>
</protein>
<dbReference type="Proteomes" id="UP000254387">
    <property type="component" value="Unassembled WGS sequence"/>
</dbReference>
<evidence type="ECO:0000313" key="2">
    <source>
        <dbReference type="EMBL" id="STV56699.1"/>
    </source>
</evidence>
<proteinExistence type="predicted"/>
<dbReference type="AlphaFoldDB" id="A0A332SZW7"/>
<reference evidence="3 4" key="1">
    <citation type="submission" date="2018-06" db="EMBL/GenBank/DDBJ databases">
        <authorList>
            <consortium name="Pathogen Informatics"/>
            <person name="Doyle S."/>
        </authorList>
    </citation>
    <scope>NUCLEOTIDE SEQUENCE [LARGE SCALE GENOMIC DNA]</scope>
    <source>
        <strain evidence="1 3">NCTC5051</strain>
        <strain evidence="2 4">NCTC5053</strain>
    </source>
</reference>
<evidence type="ECO:0000313" key="4">
    <source>
        <dbReference type="Proteomes" id="UP000254387"/>
    </source>
</evidence>
<evidence type="ECO:0000313" key="1">
    <source>
        <dbReference type="EMBL" id="STU52662.1"/>
    </source>
</evidence>
<dbReference type="EMBL" id="UGMN01000004">
    <property type="protein sequence ID" value="STV56699.1"/>
    <property type="molecule type" value="Genomic_DNA"/>
</dbReference>
<dbReference type="RefSeq" id="WP_004223297.1">
    <property type="nucleotide sequence ID" value="NZ_CAAGTR010000009.1"/>
</dbReference>
<dbReference type="EMBL" id="UGLU01000001">
    <property type="protein sequence ID" value="STU52662.1"/>
    <property type="molecule type" value="Genomic_DNA"/>
</dbReference>
<sequence length="127" mass="14258">MSDKTSGGKIDDDATYGDAGDRSETIHVGAIHYDIEVSIAGRLHMEVRKLIDVHAFELTDNGGFNYLFIWINDHGLKFMGVSLKTYEEAKEHLINYDREKITGPSGRCEQIPGLISAISRKIERFSL</sequence>
<dbReference type="Proteomes" id="UP000254141">
    <property type="component" value="Unassembled WGS sequence"/>
</dbReference>
<evidence type="ECO:0000313" key="3">
    <source>
        <dbReference type="Proteomes" id="UP000254141"/>
    </source>
</evidence>
<organism evidence="2 4">
    <name type="scientific">Klebsiella pneumoniae</name>
    <dbReference type="NCBI Taxonomy" id="573"/>
    <lineage>
        <taxon>Bacteria</taxon>
        <taxon>Pseudomonadati</taxon>
        <taxon>Pseudomonadota</taxon>
        <taxon>Gammaproteobacteria</taxon>
        <taxon>Enterobacterales</taxon>
        <taxon>Enterobacteriaceae</taxon>
        <taxon>Klebsiella/Raoultella group</taxon>
        <taxon>Klebsiella</taxon>
        <taxon>Klebsiella pneumoniae complex</taxon>
    </lineage>
</organism>